<feature type="domain" description="SH3" evidence="6">
    <location>
        <begin position="326"/>
        <end position="387"/>
    </location>
</feature>
<dbReference type="InterPro" id="IPR001452">
    <property type="entry name" value="SH3_domain"/>
</dbReference>
<sequence length="1228" mass="130014">MSDQCLSLSGSTACGALSGYTAYIEGQLGITDVASFDTYVENGVAVNGSFGGAFTTTFGCAGWTGAGLRYHQSALCAAFVGNAFVSGATGNATTCMAAARAPIQMCASVLAAFVASYRALLANASVCPDPSSTASAYLDFFEAAAPFLSTADDCLLGLAEDRGQCGFLTSAEERVYCASSNGTVDPCCSLLTVPSQISTSLTPTTTTTALNSNTTASTPSAYTIPIPVIASAAGSAVFLLTCIAICICIKTAKRIRTKNSDFESEDDENAAATESSGYTAGATDKKNKAAVAKSTAKNNRIADSSTADEDSPSVNESIRGENAAGKKPTAHAVVYSYYAQKMDELNAAIGDTFLVKERYDDGWGYGYNTRTHEEGFFPLGILSGFTIPSGSTPIATTPETYSANGMSINRISSLRGAPTTVIQTVPAVPRVPTNILDQQHHQYQPEYVSSSAQRSPLTNGPKSPLPVIPASSASPLAPQPAIMRLSMELNPPARSNKIAKVRIVMCGFEPELRDEIELKVGDQVQLLQEFDDGWGVGRNLNTGREGVLPLDCLNGYTSVEQQQVGYQQHNNQKHHNRESSLEMSCISLVGSTSCPSFAGYTGYLSFNATSVTEFDAYVEQSVTTDTGDAGTFASSMVTALGCTGWTGTGLRYHRTAVCGLLVYYAGQYGAGSTPCNASQAVVGADPLCAATMNSFLSSWAAVTANNASCPDGGDAANLQVYISGYDATLPLLQDAVGCVTSVPQDTANCGFTDAADAVAFCAATQTATCCATQSTTTSSATSSYSTTQSATTTISVQPSATASNTTSTTSSDTSVSITTIAGAAGGGFVLLVIIIVTVCCMRKKSRATVSDSYAFTKRPLPSSTSAASSYAGGGSQLKQQKSHRVVYDYLAQHPDEINCAIGDQIVLNTEYDDGWAFGLNTITKQEGYFPIEILQEFAQPLQNNNHKSNDYSQRSSSLYGGNNDYYDNNNTNSIYLTPSAAAASIQDYNSPNSKYQSTYTYATNNSVYDPIMESQPLEVAKIGPDEAVYPFDAERKDEVSLSPGDRVLVSKSFDDGWCYGTVLATQRTGYFPYDCLASYEREHGTTNNSNNAAAKKGKKARVSSIYDSESIYEAPQQQQPSVAADGSILVVYEFAPQNGDEVALRVGDRVLLKHEYDDGWAYGFNTNTKKEGILPLDCLASRDETSSTARRRGGPDRISTRISSLYGGQANTDSYYPQSNYGTDSVYY</sequence>
<feature type="domain" description="SH3" evidence="6">
    <location>
        <begin position="1123"/>
        <end position="1184"/>
    </location>
</feature>
<evidence type="ECO:0000256" key="1">
    <source>
        <dbReference type="ARBA" id="ARBA00022443"/>
    </source>
</evidence>
<feature type="region of interest" description="Disordered" evidence="4">
    <location>
        <begin position="295"/>
        <end position="323"/>
    </location>
</feature>
<evidence type="ECO:0000259" key="6">
    <source>
        <dbReference type="PROSITE" id="PS50002"/>
    </source>
</evidence>
<feature type="compositionally biased region" description="Polar residues" evidence="4">
    <location>
        <begin position="295"/>
        <end position="305"/>
    </location>
</feature>
<feature type="domain" description="SH3" evidence="6">
    <location>
        <begin position="497"/>
        <end position="558"/>
    </location>
</feature>
<keyword evidence="5" id="KW-0472">Membrane</keyword>
<evidence type="ECO:0000256" key="2">
    <source>
        <dbReference type="ARBA" id="ARBA00022737"/>
    </source>
</evidence>
<dbReference type="PANTHER" id="PTHR46218">
    <property type="entry name" value="LASP"/>
    <property type="match status" value="1"/>
</dbReference>
<evidence type="ECO:0000256" key="4">
    <source>
        <dbReference type="SAM" id="MobiDB-lite"/>
    </source>
</evidence>
<evidence type="ECO:0000313" key="8">
    <source>
        <dbReference type="Proteomes" id="UP001211907"/>
    </source>
</evidence>
<organism evidence="7 8">
    <name type="scientific">Physocladia obscura</name>
    <dbReference type="NCBI Taxonomy" id="109957"/>
    <lineage>
        <taxon>Eukaryota</taxon>
        <taxon>Fungi</taxon>
        <taxon>Fungi incertae sedis</taxon>
        <taxon>Chytridiomycota</taxon>
        <taxon>Chytridiomycota incertae sedis</taxon>
        <taxon>Chytridiomycetes</taxon>
        <taxon>Chytridiales</taxon>
        <taxon>Chytriomycetaceae</taxon>
        <taxon>Physocladia</taxon>
    </lineage>
</organism>
<keyword evidence="5" id="KW-1133">Transmembrane helix</keyword>
<dbReference type="Proteomes" id="UP001211907">
    <property type="component" value="Unassembled WGS sequence"/>
</dbReference>
<dbReference type="Pfam" id="PF00018">
    <property type="entry name" value="SH3_1"/>
    <property type="match status" value="4"/>
</dbReference>
<dbReference type="PROSITE" id="PS50002">
    <property type="entry name" value="SH3"/>
    <property type="match status" value="5"/>
</dbReference>
<protein>
    <submittedName>
        <fullName evidence="7">Sorbin and SH3 domain-containing protein 2</fullName>
    </submittedName>
</protein>
<dbReference type="Pfam" id="PF14604">
    <property type="entry name" value="SH3_9"/>
    <property type="match status" value="1"/>
</dbReference>
<dbReference type="EMBL" id="JADGJH010000122">
    <property type="protein sequence ID" value="KAJ3137013.1"/>
    <property type="molecule type" value="Genomic_DNA"/>
</dbReference>
<dbReference type="AlphaFoldDB" id="A0AAD5T8L4"/>
<accession>A0AAD5T8L4</accession>
<dbReference type="Gene3D" id="2.30.30.40">
    <property type="entry name" value="SH3 Domains"/>
    <property type="match status" value="5"/>
</dbReference>
<evidence type="ECO:0000256" key="5">
    <source>
        <dbReference type="SAM" id="Phobius"/>
    </source>
</evidence>
<feature type="transmembrane region" description="Helical" evidence="5">
    <location>
        <begin position="228"/>
        <end position="249"/>
    </location>
</feature>
<evidence type="ECO:0000256" key="3">
    <source>
        <dbReference type="PROSITE-ProRule" id="PRU00192"/>
    </source>
</evidence>
<feature type="transmembrane region" description="Helical" evidence="5">
    <location>
        <begin position="817"/>
        <end position="838"/>
    </location>
</feature>
<dbReference type="PANTHER" id="PTHR46218:SF4">
    <property type="entry name" value="LIM AND SH3 DOMAIN PROTEIN LASP"/>
    <property type="match status" value="1"/>
</dbReference>
<dbReference type="CDD" id="cd00174">
    <property type="entry name" value="SH3"/>
    <property type="match status" value="1"/>
</dbReference>
<keyword evidence="1 3" id="KW-0728">SH3 domain</keyword>
<gene>
    <name evidence="7" type="primary">SORBS2_3</name>
    <name evidence="7" type="ORF">HK100_001022</name>
</gene>
<feature type="region of interest" description="Disordered" evidence="4">
    <location>
        <begin position="443"/>
        <end position="467"/>
    </location>
</feature>
<feature type="compositionally biased region" description="Polar residues" evidence="4">
    <location>
        <begin position="447"/>
        <end position="461"/>
    </location>
</feature>
<feature type="domain" description="SH3" evidence="6">
    <location>
        <begin position="878"/>
        <end position="939"/>
    </location>
</feature>
<dbReference type="InterPro" id="IPR036028">
    <property type="entry name" value="SH3-like_dom_sf"/>
</dbReference>
<feature type="region of interest" description="Disordered" evidence="4">
    <location>
        <begin position="259"/>
        <end position="281"/>
    </location>
</feature>
<keyword evidence="2" id="KW-0677">Repeat</keyword>
<dbReference type="InterPro" id="IPR051759">
    <property type="entry name" value="LIM-SH3_domain_protein"/>
</dbReference>
<feature type="domain" description="SH3" evidence="6">
    <location>
        <begin position="1020"/>
        <end position="1081"/>
    </location>
</feature>
<reference evidence="7" key="1">
    <citation type="submission" date="2020-05" db="EMBL/GenBank/DDBJ databases">
        <title>Phylogenomic resolution of chytrid fungi.</title>
        <authorList>
            <person name="Stajich J.E."/>
            <person name="Amses K."/>
            <person name="Simmons R."/>
            <person name="Seto K."/>
            <person name="Myers J."/>
            <person name="Bonds A."/>
            <person name="Quandt C.A."/>
            <person name="Barry K."/>
            <person name="Liu P."/>
            <person name="Grigoriev I."/>
            <person name="Longcore J.E."/>
            <person name="James T.Y."/>
        </authorList>
    </citation>
    <scope>NUCLEOTIDE SEQUENCE</scope>
    <source>
        <strain evidence="7">JEL0513</strain>
    </source>
</reference>
<keyword evidence="5" id="KW-0812">Transmembrane</keyword>
<comment type="caution">
    <text evidence="7">The sequence shown here is derived from an EMBL/GenBank/DDBJ whole genome shotgun (WGS) entry which is preliminary data.</text>
</comment>
<name>A0AAD5T8L4_9FUNG</name>
<dbReference type="SMART" id="SM00326">
    <property type="entry name" value="SH3"/>
    <property type="match status" value="5"/>
</dbReference>
<proteinExistence type="predicted"/>
<dbReference type="SUPFAM" id="SSF50044">
    <property type="entry name" value="SH3-domain"/>
    <property type="match status" value="5"/>
</dbReference>
<keyword evidence="8" id="KW-1185">Reference proteome</keyword>
<evidence type="ECO:0000313" key="7">
    <source>
        <dbReference type="EMBL" id="KAJ3137013.1"/>
    </source>
</evidence>